<dbReference type="InterPro" id="IPR033947">
    <property type="entry name" value="ETF_alpha_N"/>
</dbReference>
<dbReference type="InterPro" id="IPR029035">
    <property type="entry name" value="DHS-like_NAD/FAD-binding_dom"/>
</dbReference>
<keyword evidence="3" id="KW-0285">Flavoprotein</keyword>
<dbReference type="InterPro" id="IPR014730">
    <property type="entry name" value="ETF_a/b_N"/>
</dbReference>
<dbReference type="GO" id="GO:0050660">
    <property type="term" value="F:flavin adenine dinucleotide binding"/>
    <property type="evidence" value="ECO:0007669"/>
    <property type="project" value="InterPro"/>
</dbReference>
<feature type="binding site" evidence="6">
    <location>
        <begin position="241"/>
        <end position="242"/>
    </location>
    <ligand>
        <name>FAD</name>
        <dbReference type="ChEBI" id="CHEBI:57692"/>
    </ligand>
</feature>
<evidence type="ECO:0000256" key="5">
    <source>
        <dbReference type="ARBA" id="ARBA00022982"/>
    </source>
</evidence>
<dbReference type="SUPFAM" id="SSF52402">
    <property type="entry name" value="Adenine nucleotide alpha hydrolases-like"/>
    <property type="match status" value="1"/>
</dbReference>
<evidence type="ECO:0000313" key="9">
    <source>
        <dbReference type="Proteomes" id="UP000009229"/>
    </source>
</evidence>
<dbReference type="AlphaFoldDB" id="A0AAU8PNU8"/>
<evidence type="ECO:0000256" key="1">
    <source>
        <dbReference type="ARBA" id="ARBA00005817"/>
    </source>
</evidence>
<dbReference type="PROSITE" id="PS00696">
    <property type="entry name" value="ETF_ALPHA"/>
    <property type="match status" value="1"/>
</dbReference>
<dbReference type="PANTHER" id="PTHR43153">
    <property type="entry name" value="ELECTRON TRANSFER FLAVOPROTEIN ALPHA"/>
    <property type="match status" value="1"/>
</dbReference>
<feature type="binding site" evidence="6">
    <location>
        <begin position="272"/>
        <end position="279"/>
    </location>
    <ligand>
        <name>FAD</name>
        <dbReference type="ChEBI" id="CHEBI:57692"/>
    </ligand>
</feature>
<dbReference type="Gene3D" id="3.40.50.1220">
    <property type="entry name" value="TPP-binding domain"/>
    <property type="match status" value="1"/>
</dbReference>
<sequence>MAGGIWVYAENQNGKFKKVTFEMLGAGRQLADQLGEELCAVVIGHGVGELAATLGEYGADKVYVVDSPELARYTTDGYMLALSKLAREHQPAVIFLGYTVQGRDLAAHVAQRLGTGLCTDCTGVNIEDGQIVFTRPIYAGKAFVEAVFAEARPVMATIRPNALPAAEFQPGRKAQVIESSATFGAGDIRQVVREIVCQASGRPELTEADIIVSGGRGMKSAENFKILEELADVLGAAVGASRAAVDAGYVPHSMQVGQTGKTVSPQLYIACGISGAIQHLAGMSSSKVIVAINKDPEANIFKVADYGIVGDLFEIVPLLTQEFKKLLGKK</sequence>
<reference evidence="9" key="1">
    <citation type="submission" date="2011-05" db="EMBL/GenBank/DDBJ databases">
        <title>Complete sequence of Desulfotomaculum kuznetsovii DSM 6115.</title>
        <authorList>
            <person name="Lucas S."/>
            <person name="Han J."/>
            <person name="Lapidus A."/>
            <person name="Cheng J.-F."/>
            <person name="Goodwin L."/>
            <person name="Pitluck S."/>
            <person name="Peters L."/>
            <person name="Mikhailova N."/>
            <person name="Lu M."/>
            <person name="Saunders E."/>
            <person name="Han C."/>
            <person name="Tapia R."/>
            <person name="Land M."/>
            <person name="Hauser L."/>
            <person name="Kyrpides N."/>
            <person name="Ivanova N."/>
            <person name="Pagani I."/>
            <person name="Nazina T."/>
            <person name="Ivanova A."/>
            <person name="Parshina S."/>
            <person name="Kuever J."/>
            <person name="Muyzer G."/>
            <person name="Plugge C."/>
            <person name="Stams A."/>
            <person name="Woyke T."/>
        </authorList>
    </citation>
    <scope>NUCLEOTIDE SEQUENCE [LARGE SCALE GENOMIC DNA]</scope>
    <source>
        <strain evidence="9">DSM 6115 / VKM B-1805 / 17</strain>
    </source>
</reference>
<dbReference type="Pfam" id="PF01012">
    <property type="entry name" value="ETF"/>
    <property type="match status" value="1"/>
</dbReference>
<evidence type="ECO:0000256" key="4">
    <source>
        <dbReference type="ARBA" id="ARBA00022827"/>
    </source>
</evidence>
<dbReference type="InterPro" id="IPR014729">
    <property type="entry name" value="Rossmann-like_a/b/a_fold"/>
</dbReference>
<dbReference type="InterPro" id="IPR001308">
    <property type="entry name" value="ETF_a/FixB"/>
</dbReference>
<dbReference type="RefSeq" id="WP_013821925.1">
    <property type="nucleotide sequence ID" value="NC_015573.1"/>
</dbReference>
<evidence type="ECO:0000313" key="8">
    <source>
        <dbReference type="EMBL" id="AEG14410.1"/>
    </source>
</evidence>
<name>A0AAU8PNU8_DESK7</name>
<keyword evidence="5" id="KW-0249">Electron transport</keyword>
<evidence type="ECO:0000256" key="3">
    <source>
        <dbReference type="ARBA" id="ARBA00022630"/>
    </source>
</evidence>
<dbReference type="InterPro" id="IPR014731">
    <property type="entry name" value="ETF_asu_C"/>
</dbReference>
<dbReference type="GO" id="GO:0033539">
    <property type="term" value="P:fatty acid beta-oxidation using acyl-CoA dehydrogenase"/>
    <property type="evidence" value="ECO:0007669"/>
    <property type="project" value="TreeGrafter"/>
</dbReference>
<accession>A0AAU8PNU8</accession>
<dbReference type="CDD" id="cd01715">
    <property type="entry name" value="ETF_alpha"/>
    <property type="match status" value="1"/>
</dbReference>
<dbReference type="GO" id="GO:0009055">
    <property type="term" value="F:electron transfer activity"/>
    <property type="evidence" value="ECO:0007669"/>
    <property type="project" value="InterPro"/>
</dbReference>
<dbReference type="Proteomes" id="UP000009229">
    <property type="component" value="Chromosome"/>
</dbReference>
<dbReference type="Gene3D" id="3.40.50.620">
    <property type="entry name" value="HUPs"/>
    <property type="match status" value="1"/>
</dbReference>
<dbReference type="Pfam" id="PF00766">
    <property type="entry name" value="ETF_alpha"/>
    <property type="match status" value="1"/>
</dbReference>
<protein>
    <submittedName>
        <fullName evidence="8">Electron transfer flavoprotein alpha/beta-subunit</fullName>
    </submittedName>
</protein>
<dbReference type="SUPFAM" id="SSF52467">
    <property type="entry name" value="DHS-like NAD/FAD-binding domain"/>
    <property type="match status" value="1"/>
</dbReference>
<keyword evidence="9" id="KW-1185">Reference proteome</keyword>
<dbReference type="InterPro" id="IPR018206">
    <property type="entry name" value="ETF_asu_C_CS"/>
</dbReference>
<keyword evidence="2" id="KW-0813">Transport</keyword>
<dbReference type="FunFam" id="3.40.50.1220:FF:000001">
    <property type="entry name" value="Electron transfer flavoprotein, alpha subunit"/>
    <property type="match status" value="1"/>
</dbReference>
<comment type="similarity">
    <text evidence="1">Belongs to the ETF alpha-subunit/FixB family.</text>
</comment>
<dbReference type="PIRSF" id="PIRSF000089">
    <property type="entry name" value="Electra_flavoP_a"/>
    <property type="match status" value="1"/>
</dbReference>
<dbReference type="PANTHER" id="PTHR43153:SF1">
    <property type="entry name" value="ELECTRON TRANSFER FLAVOPROTEIN SUBUNIT ALPHA, MITOCHONDRIAL"/>
    <property type="match status" value="1"/>
</dbReference>
<feature type="domain" description="Electron transfer flavoprotein alpha/beta-subunit N-terminal" evidence="7">
    <location>
        <begin position="5"/>
        <end position="194"/>
    </location>
</feature>
<proteinExistence type="inferred from homology"/>
<feature type="binding site" evidence="6">
    <location>
        <position position="216"/>
    </location>
    <ligand>
        <name>FAD</name>
        <dbReference type="ChEBI" id="CHEBI:57692"/>
    </ligand>
</feature>
<gene>
    <name evidence="8" type="ordered locus">Desku_0806</name>
</gene>
<dbReference type="SMART" id="SM00893">
    <property type="entry name" value="ETF"/>
    <property type="match status" value="1"/>
</dbReference>
<organism evidence="8 9">
    <name type="scientific">Desulfofundulus kuznetsovii (strain DSM 6115 / VKM B-1805 / 17)</name>
    <name type="common">Desulfotomaculum kuznetsovii</name>
    <dbReference type="NCBI Taxonomy" id="760568"/>
    <lineage>
        <taxon>Bacteria</taxon>
        <taxon>Bacillati</taxon>
        <taxon>Bacillota</taxon>
        <taxon>Clostridia</taxon>
        <taxon>Eubacteriales</taxon>
        <taxon>Peptococcaceae</taxon>
        <taxon>Desulfofundulus</taxon>
    </lineage>
</organism>
<evidence type="ECO:0000259" key="7">
    <source>
        <dbReference type="SMART" id="SM00893"/>
    </source>
</evidence>
<feature type="binding site" evidence="6">
    <location>
        <position position="293"/>
    </location>
    <ligand>
        <name>FAD</name>
        <dbReference type="ChEBI" id="CHEBI:57692"/>
    </ligand>
</feature>
<comment type="cofactor">
    <cofactor evidence="6">
        <name>FAD</name>
        <dbReference type="ChEBI" id="CHEBI:57692"/>
    </cofactor>
    <text evidence="6">Binds 1 FAD per dimer.</text>
</comment>
<keyword evidence="4 6" id="KW-0274">FAD</keyword>
<dbReference type="KEGG" id="dku:Desku_0806"/>
<feature type="binding site" evidence="6">
    <location>
        <begin position="255"/>
        <end position="259"/>
    </location>
    <ligand>
        <name>FAD</name>
        <dbReference type="ChEBI" id="CHEBI:57692"/>
    </ligand>
</feature>
<evidence type="ECO:0000256" key="2">
    <source>
        <dbReference type="ARBA" id="ARBA00022448"/>
    </source>
</evidence>
<evidence type="ECO:0000256" key="6">
    <source>
        <dbReference type="PIRSR" id="PIRSR000089-1"/>
    </source>
</evidence>
<dbReference type="EMBL" id="CP002770">
    <property type="protein sequence ID" value="AEG14410.1"/>
    <property type="molecule type" value="Genomic_DNA"/>
</dbReference>